<name>A0A4T3EZI9_9SPHN</name>
<evidence type="ECO:0000259" key="1">
    <source>
        <dbReference type="Pfam" id="PF04230"/>
    </source>
</evidence>
<evidence type="ECO:0000313" key="3">
    <source>
        <dbReference type="Proteomes" id="UP000309389"/>
    </source>
</evidence>
<dbReference type="InterPro" id="IPR007345">
    <property type="entry name" value="Polysacch_pyruvyl_Trfase"/>
</dbReference>
<proteinExistence type="predicted"/>
<reference evidence="2 3" key="1">
    <citation type="submission" date="2019-04" db="EMBL/GenBank/DDBJ databases">
        <title>Altererythrobacter aquimixticola sp. nov., isolated from sediment of junction between the ocean and a freshwater spring.</title>
        <authorList>
            <person name="Yoon J.-H."/>
        </authorList>
    </citation>
    <scope>NUCLEOTIDE SEQUENCE [LARGE SCALE GENOMIC DNA]</scope>
    <source>
        <strain evidence="2 3">SSKS-13</strain>
    </source>
</reference>
<gene>
    <name evidence="2" type="ORF">E5222_14665</name>
</gene>
<dbReference type="Pfam" id="PF04230">
    <property type="entry name" value="PS_pyruv_trans"/>
    <property type="match status" value="1"/>
</dbReference>
<comment type="caution">
    <text evidence="2">The sequence shown here is derived from an EMBL/GenBank/DDBJ whole genome shotgun (WGS) entry which is preliminary data.</text>
</comment>
<keyword evidence="3" id="KW-1185">Reference proteome</keyword>
<organism evidence="2 3">
    <name type="scientific">Alteraurantiacibacter aquimixticola</name>
    <dbReference type="NCBI Taxonomy" id="2489173"/>
    <lineage>
        <taxon>Bacteria</taxon>
        <taxon>Pseudomonadati</taxon>
        <taxon>Pseudomonadota</taxon>
        <taxon>Alphaproteobacteria</taxon>
        <taxon>Sphingomonadales</taxon>
        <taxon>Erythrobacteraceae</taxon>
        <taxon>Alteraurantiacibacter</taxon>
    </lineage>
</organism>
<dbReference type="EMBL" id="SSHH01000004">
    <property type="protein sequence ID" value="TIX48974.1"/>
    <property type="molecule type" value="Genomic_DNA"/>
</dbReference>
<evidence type="ECO:0000313" key="2">
    <source>
        <dbReference type="EMBL" id="TIX48974.1"/>
    </source>
</evidence>
<dbReference type="AlphaFoldDB" id="A0A4T3EZI9"/>
<dbReference type="Proteomes" id="UP000309389">
    <property type="component" value="Unassembled WGS sequence"/>
</dbReference>
<accession>A0A4T3EZI9</accession>
<dbReference type="GO" id="GO:0016740">
    <property type="term" value="F:transferase activity"/>
    <property type="evidence" value="ECO:0007669"/>
    <property type="project" value="UniProtKB-KW"/>
</dbReference>
<protein>
    <submittedName>
        <fullName evidence="2">Polysaccharide pyruvyl transferase family protein</fullName>
    </submittedName>
</protein>
<keyword evidence="2" id="KW-0808">Transferase</keyword>
<feature type="domain" description="Polysaccharide pyruvyl transferase" evidence="1">
    <location>
        <begin position="121"/>
        <end position="191"/>
    </location>
</feature>
<sequence length="350" mass="38519">MVELFYYRGTKPNFGDDLNELVWPAILSSGVFEIDDLVIVGIGSILSEEWIGKFEGSGKTVVILGAGTSYDLPPKAVSKWLVKAVRGPLTAKVIGMPEAAITDGAILLAAKPGLLPDRSDGGDVVFMPHHRSIRSARWEHIADRAGMRFVSPQQPVDDVLQAFAGAKLVVTEAMHGAIVADTMRIPWVPVMISPAFDEFKWRDWTSSMEVPLRPATISAGHGTDEWVYARMQTILSRHGIVPERTLNEAIAQDALVEYLKKRFDPSLKRALLQCRPSRARRVFAKLLFPARRLAESRAIADLKKVAVGPTFLSDPKVFAAKLQAMKEAVAEVEDLVRNARVDSGKRIASK</sequence>